<dbReference type="Gene3D" id="3.40.50.2300">
    <property type="match status" value="2"/>
</dbReference>
<dbReference type="InterPro" id="IPR001761">
    <property type="entry name" value="Peripla_BP/Lac1_sug-bd_dom"/>
</dbReference>
<organism evidence="6 7">
    <name type="scientific">Marinomonas aquiplantarum</name>
    <dbReference type="NCBI Taxonomy" id="491951"/>
    <lineage>
        <taxon>Bacteria</taxon>
        <taxon>Pseudomonadati</taxon>
        <taxon>Pseudomonadota</taxon>
        <taxon>Gammaproteobacteria</taxon>
        <taxon>Oceanospirillales</taxon>
        <taxon>Oceanospirillaceae</taxon>
        <taxon>Marinomonas</taxon>
    </lineage>
</organism>
<dbReference type="InterPro" id="IPR000843">
    <property type="entry name" value="HTH_LacI"/>
</dbReference>
<evidence type="ECO:0000313" key="7">
    <source>
        <dbReference type="Proteomes" id="UP000252086"/>
    </source>
</evidence>
<keyword evidence="4" id="KW-0804">Transcription</keyword>
<dbReference type="GO" id="GO:0003700">
    <property type="term" value="F:DNA-binding transcription factor activity"/>
    <property type="evidence" value="ECO:0007669"/>
    <property type="project" value="TreeGrafter"/>
</dbReference>
<feature type="domain" description="HTH lacI-type" evidence="5">
    <location>
        <begin position="13"/>
        <end position="67"/>
    </location>
</feature>
<keyword evidence="7" id="KW-1185">Reference proteome</keyword>
<dbReference type="PANTHER" id="PTHR30146:SF95">
    <property type="entry name" value="RIBOSE OPERON REPRESSOR"/>
    <property type="match status" value="1"/>
</dbReference>
<accession>A0A366CSV0</accession>
<dbReference type="SUPFAM" id="SSF47413">
    <property type="entry name" value="lambda repressor-like DNA-binding domains"/>
    <property type="match status" value="1"/>
</dbReference>
<keyword evidence="2" id="KW-0805">Transcription regulation</keyword>
<keyword evidence="1" id="KW-0678">Repressor</keyword>
<dbReference type="GO" id="GO:0000976">
    <property type="term" value="F:transcription cis-regulatory region binding"/>
    <property type="evidence" value="ECO:0007669"/>
    <property type="project" value="TreeGrafter"/>
</dbReference>
<dbReference type="SUPFAM" id="SSF53822">
    <property type="entry name" value="Periplasmic binding protein-like I"/>
    <property type="match status" value="1"/>
</dbReference>
<gene>
    <name evidence="6" type="ORF">DFP76_11638</name>
</gene>
<proteinExistence type="predicted"/>
<comment type="caution">
    <text evidence="6">The sequence shown here is derived from an EMBL/GenBank/DDBJ whole genome shotgun (WGS) entry which is preliminary data.</text>
</comment>
<dbReference type="AlphaFoldDB" id="A0A366CSV0"/>
<dbReference type="InterPro" id="IPR028082">
    <property type="entry name" value="Peripla_BP_I"/>
</dbReference>
<dbReference type="Proteomes" id="UP000252086">
    <property type="component" value="Unassembled WGS sequence"/>
</dbReference>
<evidence type="ECO:0000313" key="6">
    <source>
        <dbReference type="EMBL" id="RBO78450.1"/>
    </source>
</evidence>
<dbReference type="SMART" id="SM00354">
    <property type="entry name" value="HTH_LACI"/>
    <property type="match status" value="1"/>
</dbReference>
<protein>
    <submittedName>
        <fullName evidence="6">LacI family transcriptional regulator</fullName>
    </submittedName>
</protein>
<dbReference type="RefSeq" id="WP_113875847.1">
    <property type="nucleotide sequence ID" value="NZ_QNRF01000016.1"/>
</dbReference>
<evidence type="ECO:0000256" key="3">
    <source>
        <dbReference type="ARBA" id="ARBA00023125"/>
    </source>
</evidence>
<dbReference type="Pfam" id="PF00356">
    <property type="entry name" value="LacI"/>
    <property type="match status" value="1"/>
</dbReference>
<reference evidence="6 7" key="1">
    <citation type="submission" date="2018-06" db="EMBL/GenBank/DDBJ databases">
        <title>Genomic Encyclopedia of Type Strains, Phase III (KMG-III): the genomes of soil and plant-associated and newly described type strains.</title>
        <authorList>
            <person name="Whitman W."/>
        </authorList>
    </citation>
    <scope>NUCLEOTIDE SEQUENCE [LARGE SCALE GENOMIC DNA]</scope>
    <source>
        <strain evidence="6 7">CECT 7732</strain>
    </source>
</reference>
<dbReference type="CDD" id="cd01392">
    <property type="entry name" value="HTH_LacI"/>
    <property type="match status" value="1"/>
</dbReference>
<dbReference type="PROSITE" id="PS50932">
    <property type="entry name" value="HTH_LACI_2"/>
    <property type="match status" value="1"/>
</dbReference>
<evidence type="ECO:0000256" key="1">
    <source>
        <dbReference type="ARBA" id="ARBA00022491"/>
    </source>
</evidence>
<keyword evidence="3" id="KW-0238">DNA-binding</keyword>
<evidence type="ECO:0000256" key="4">
    <source>
        <dbReference type="ARBA" id="ARBA00023163"/>
    </source>
</evidence>
<dbReference type="Gene3D" id="1.10.260.40">
    <property type="entry name" value="lambda repressor-like DNA-binding domains"/>
    <property type="match status" value="1"/>
</dbReference>
<name>A0A366CSV0_9GAMM</name>
<evidence type="ECO:0000259" key="5">
    <source>
        <dbReference type="PROSITE" id="PS50932"/>
    </source>
</evidence>
<dbReference type="OrthoDB" id="6619319at2"/>
<dbReference type="InterPro" id="IPR010982">
    <property type="entry name" value="Lambda_DNA-bd_dom_sf"/>
</dbReference>
<dbReference type="PANTHER" id="PTHR30146">
    <property type="entry name" value="LACI-RELATED TRANSCRIPTIONAL REPRESSOR"/>
    <property type="match status" value="1"/>
</dbReference>
<evidence type="ECO:0000256" key="2">
    <source>
        <dbReference type="ARBA" id="ARBA00023015"/>
    </source>
</evidence>
<sequence length="343" mass="37629">MQRNKGPEKNKATSAADVARLAGVSRSAVSRTFTDGASVSAKTREKVLAAAAELNYHVNHLARSISKEQSRPVCLLAANLDKPYHNLLLDALTKQLQQDGRIVMVINASSEPSSAEEAMRRALHYRASASVVMSGTPPQELVQACVDSGQKVIMINCNDDIENVHHIQIDYADAMQQAVTLFQQAGCQALSLVSSTKGTPSLLAREQFFISAAQAKGFEVTIWRGDNTNYEDGQQAAQALLSDHQPNHAYFCITDLVACGFMDTARHEFNLSIPDDISILGFDDIPQSAWQAYQLTTFAQPYQGIANRVSDILGEQQEADLTSRLNAIPKQRNSLHKEKREKS</sequence>
<dbReference type="CDD" id="cd06278">
    <property type="entry name" value="PBP1_LacI-like"/>
    <property type="match status" value="1"/>
</dbReference>
<dbReference type="EMBL" id="QNRF01000016">
    <property type="protein sequence ID" value="RBO78450.1"/>
    <property type="molecule type" value="Genomic_DNA"/>
</dbReference>
<dbReference type="Pfam" id="PF00532">
    <property type="entry name" value="Peripla_BP_1"/>
    <property type="match status" value="1"/>
</dbReference>